<evidence type="ECO:0000313" key="2">
    <source>
        <dbReference type="Proteomes" id="UP000031599"/>
    </source>
</evidence>
<dbReference type="NCBIfam" id="TIGR04267">
    <property type="entry name" value="mod_HExxH"/>
    <property type="match status" value="1"/>
</dbReference>
<organism evidence="1 2">
    <name type="scientific">Enhygromyxa salina</name>
    <dbReference type="NCBI Taxonomy" id="215803"/>
    <lineage>
        <taxon>Bacteria</taxon>
        <taxon>Pseudomonadati</taxon>
        <taxon>Myxococcota</taxon>
        <taxon>Polyangia</taxon>
        <taxon>Nannocystales</taxon>
        <taxon>Nannocystaceae</taxon>
        <taxon>Enhygromyxa</taxon>
    </lineage>
</organism>
<gene>
    <name evidence="1" type="ORF">DB30_01328</name>
</gene>
<dbReference type="Proteomes" id="UP000031599">
    <property type="component" value="Unassembled WGS sequence"/>
</dbReference>
<name>A0A0C2CMM3_9BACT</name>
<protein>
    <submittedName>
        <fullName evidence="1">Uncharacterized protein</fullName>
    </submittedName>
</protein>
<evidence type="ECO:0000313" key="1">
    <source>
        <dbReference type="EMBL" id="KIG12511.1"/>
    </source>
</evidence>
<dbReference type="EMBL" id="JMCC02000128">
    <property type="protein sequence ID" value="KIG12511.1"/>
    <property type="molecule type" value="Genomic_DNA"/>
</dbReference>
<sequence length="123" mass="13894">MGGPSWQLAESLVHETAHQYYYFTKRLGPLVDPNDTDLYMSSLVGRHRPIEMVLAAWHAAANIVCLHTLLLARRPRDAPPSGAVIQARADYLQLTSVLKTSRSLSLLGEALFWPMEEWIRHSL</sequence>
<comment type="caution">
    <text evidence="1">The sequence shown here is derived from an EMBL/GenBank/DDBJ whole genome shotgun (WGS) entry which is preliminary data.</text>
</comment>
<dbReference type="AlphaFoldDB" id="A0A0C2CMM3"/>
<proteinExistence type="predicted"/>
<accession>A0A0C2CMM3</accession>
<dbReference type="InterPro" id="IPR026337">
    <property type="entry name" value="AKG_HExxH"/>
</dbReference>
<reference evidence="1 2" key="1">
    <citation type="submission" date="2014-12" db="EMBL/GenBank/DDBJ databases">
        <title>Genome assembly of Enhygromyxa salina DSM 15201.</title>
        <authorList>
            <person name="Sharma G."/>
            <person name="Subramanian S."/>
        </authorList>
    </citation>
    <scope>NUCLEOTIDE SEQUENCE [LARGE SCALE GENOMIC DNA]</scope>
    <source>
        <strain evidence="1 2">DSM 15201</strain>
    </source>
</reference>